<comment type="caution">
    <text evidence="1">The sequence shown here is derived from an EMBL/GenBank/DDBJ whole genome shotgun (WGS) entry which is preliminary data.</text>
</comment>
<protein>
    <submittedName>
        <fullName evidence="1">5109_t:CDS:1</fullName>
    </submittedName>
</protein>
<sequence length="135" mass="15609">MTTTECGNYIWCEGELQTIEHFILECPTSQRVWNIGYRMLNNTLNITIPTSINDIISPTQLPSINVKRAIKWLNLNIVYEIWCLYASSKWCNNTISTFNITSIVTHHLNRELNVLQQLSHTVNKGLPSTLKFLKQ</sequence>
<evidence type="ECO:0000313" key="2">
    <source>
        <dbReference type="Proteomes" id="UP000789702"/>
    </source>
</evidence>
<proteinExistence type="predicted"/>
<name>A0ACA9NDB4_9GLOM</name>
<keyword evidence="2" id="KW-1185">Reference proteome</keyword>
<accession>A0ACA9NDB4</accession>
<gene>
    <name evidence="1" type="ORF">DHETER_LOCUS8783</name>
</gene>
<feature type="non-terminal residue" evidence="1">
    <location>
        <position position="135"/>
    </location>
</feature>
<dbReference type="EMBL" id="CAJVPU010014378">
    <property type="protein sequence ID" value="CAG8639613.1"/>
    <property type="molecule type" value="Genomic_DNA"/>
</dbReference>
<dbReference type="Proteomes" id="UP000789702">
    <property type="component" value="Unassembled WGS sequence"/>
</dbReference>
<reference evidence="1" key="1">
    <citation type="submission" date="2021-06" db="EMBL/GenBank/DDBJ databases">
        <authorList>
            <person name="Kallberg Y."/>
            <person name="Tangrot J."/>
            <person name="Rosling A."/>
        </authorList>
    </citation>
    <scope>NUCLEOTIDE SEQUENCE</scope>
    <source>
        <strain evidence="1">IL203A</strain>
    </source>
</reference>
<organism evidence="1 2">
    <name type="scientific">Dentiscutata heterogama</name>
    <dbReference type="NCBI Taxonomy" id="1316150"/>
    <lineage>
        <taxon>Eukaryota</taxon>
        <taxon>Fungi</taxon>
        <taxon>Fungi incertae sedis</taxon>
        <taxon>Mucoromycota</taxon>
        <taxon>Glomeromycotina</taxon>
        <taxon>Glomeromycetes</taxon>
        <taxon>Diversisporales</taxon>
        <taxon>Gigasporaceae</taxon>
        <taxon>Dentiscutata</taxon>
    </lineage>
</organism>
<evidence type="ECO:0000313" key="1">
    <source>
        <dbReference type="EMBL" id="CAG8639613.1"/>
    </source>
</evidence>